<evidence type="ECO:0000313" key="1">
    <source>
        <dbReference type="EMBL" id="KAL3057979.1"/>
    </source>
</evidence>
<dbReference type="Proteomes" id="UP001619887">
    <property type="component" value="Unassembled WGS sequence"/>
</dbReference>
<keyword evidence="2" id="KW-1185">Reference proteome</keyword>
<gene>
    <name evidence="1" type="ORF">OYC64_010202</name>
</gene>
<reference evidence="1 2" key="2">
    <citation type="journal article" date="2024" name="G3 (Bethesda)">
        <title>The genome of the cryopelagic Antarctic bald notothen, Trematomus borchgrevinki.</title>
        <authorList>
            <person name="Rayamajhi N."/>
            <person name="Rivera-Colon A.G."/>
            <person name="Minhas B.F."/>
            <person name="Cheng C.C."/>
            <person name="Catchen J.M."/>
        </authorList>
    </citation>
    <scope>NUCLEOTIDE SEQUENCE [LARGE SCALE GENOMIC DNA]</scope>
    <source>
        <strain evidence="1">AGRC-2024</strain>
    </source>
</reference>
<sequence length="76" mass="8887">MIAVGSTPLTTFQKEQFDEGLLYLTYYYYAMHLTYPKCISTLLSVLQTKILKDVIHERDTTQSYKKAIGEWKAFIE</sequence>
<name>A0ABD2GUV9_PAGBO</name>
<dbReference type="AlphaFoldDB" id="A0ABD2GUV9"/>
<evidence type="ECO:0000313" key="2">
    <source>
        <dbReference type="Proteomes" id="UP001619887"/>
    </source>
</evidence>
<organism evidence="1 2">
    <name type="scientific">Pagothenia borchgrevinki</name>
    <name type="common">Bald rockcod</name>
    <name type="synonym">Trematomus borchgrevinki</name>
    <dbReference type="NCBI Taxonomy" id="8213"/>
    <lineage>
        <taxon>Eukaryota</taxon>
        <taxon>Metazoa</taxon>
        <taxon>Chordata</taxon>
        <taxon>Craniata</taxon>
        <taxon>Vertebrata</taxon>
        <taxon>Euteleostomi</taxon>
        <taxon>Actinopterygii</taxon>
        <taxon>Neopterygii</taxon>
        <taxon>Teleostei</taxon>
        <taxon>Neoteleostei</taxon>
        <taxon>Acanthomorphata</taxon>
        <taxon>Eupercaria</taxon>
        <taxon>Perciformes</taxon>
        <taxon>Notothenioidei</taxon>
        <taxon>Nototheniidae</taxon>
        <taxon>Pagothenia</taxon>
    </lineage>
</organism>
<protein>
    <submittedName>
        <fullName evidence="1">Uncharacterized protein</fullName>
    </submittedName>
</protein>
<accession>A0ABD2GUV9</accession>
<reference evidence="1 2" key="1">
    <citation type="journal article" date="2022" name="G3 (Bethesda)">
        <title>Evaluating Illumina-, Nanopore-, and PacBio-based genome assembly strategies with the bald notothen, Trematomus borchgrevinki.</title>
        <authorList>
            <person name="Rayamajhi N."/>
            <person name="Cheng C.C."/>
            <person name="Catchen J.M."/>
        </authorList>
    </citation>
    <scope>NUCLEOTIDE SEQUENCE [LARGE SCALE GENOMIC DNA]</scope>
    <source>
        <strain evidence="1">AGRC-2024</strain>
    </source>
</reference>
<proteinExistence type="predicted"/>
<comment type="caution">
    <text evidence="1">The sequence shown here is derived from an EMBL/GenBank/DDBJ whole genome shotgun (WGS) entry which is preliminary data.</text>
</comment>
<dbReference type="EMBL" id="JBIYXZ010002074">
    <property type="protein sequence ID" value="KAL3057979.1"/>
    <property type="molecule type" value="Genomic_DNA"/>
</dbReference>